<dbReference type="RefSeq" id="WP_300953855.1">
    <property type="nucleotide sequence ID" value="NZ_JAUHJQ010000008.1"/>
</dbReference>
<keyword evidence="3" id="KW-1185">Reference proteome</keyword>
<evidence type="ECO:0000313" key="3">
    <source>
        <dbReference type="Proteomes" id="UP001168620"/>
    </source>
</evidence>
<dbReference type="Proteomes" id="UP001168620">
    <property type="component" value="Unassembled WGS sequence"/>
</dbReference>
<dbReference type="EMBL" id="JAUHJQ010000008">
    <property type="protein sequence ID" value="MDN4174761.1"/>
    <property type="molecule type" value="Genomic_DNA"/>
</dbReference>
<evidence type="ECO:0000313" key="2">
    <source>
        <dbReference type="EMBL" id="MDN4174761.1"/>
    </source>
</evidence>
<name>A0ABT8FJR7_9ACTN</name>
<feature type="compositionally biased region" description="Basic and acidic residues" evidence="1">
    <location>
        <begin position="1"/>
        <end position="28"/>
    </location>
</feature>
<gene>
    <name evidence="2" type="ORF">QWY28_17500</name>
</gene>
<reference evidence="2" key="1">
    <citation type="submission" date="2023-06" db="EMBL/GenBank/DDBJ databases">
        <title>Draft genome sequence of Nocardioides sp. SOB77.</title>
        <authorList>
            <person name="Zhang G."/>
        </authorList>
    </citation>
    <scope>NUCLEOTIDE SEQUENCE</scope>
    <source>
        <strain evidence="2">SOB77</strain>
    </source>
</reference>
<accession>A0ABT8FJR7</accession>
<protein>
    <submittedName>
        <fullName evidence="2">Uncharacterized protein</fullName>
    </submittedName>
</protein>
<evidence type="ECO:0000256" key="1">
    <source>
        <dbReference type="SAM" id="MobiDB-lite"/>
    </source>
</evidence>
<proteinExistence type="predicted"/>
<organism evidence="2 3">
    <name type="scientific">Nocardioides oceani</name>
    <dbReference type="NCBI Taxonomy" id="3058369"/>
    <lineage>
        <taxon>Bacteria</taxon>
        <taxon>Bacillati</taxon>
        <taxon>Actinomycetota</taxon>
        <taxon>Actinomycetes</taxon>
        <taxon>Propionibacteriales</taxon>
        <taxon>Nocardioidaceae</taxon>
        <taxon>Nocardioides</taxon>
    </lineage>
</organism>
<comment type="caution">
    <text evidence="2">The sequence shown here is derived from an EMBL/GenBank/DDBJ whole genome shotgun (WGS) entry which is preliminary data.</text>
</comment>
<feature type="region of interest" description="Disordered" evidence="1">
    <location>
        <begin position="1"/>
        <end position="34"/>
    </location>
</feature>
<sequence length="59" mass="6750">MTAPRDVENRRWKLRGWTKDDDKDRPSHESTCNGDSALDLAAKRLEARADIVRITARLA</sequence>